<keyword evidence="3" id="KW-0378">Hydrolase</keyword>
<dbReference type="Proteomes" id="UP001596152">
    <property type="component" value="Unassembled WGS sequence"/>
</dbReference>
<dbReference type="GO" id="GO:0016787">
    <property type="term" value="F:hydrolase activity"/>
    <property type="evidence" value="ECO:0007669"/>
    <property type="project" value="UniProtKB-KW"/>
</dbReference>
<name>A0ABW0FTA3_9CAUL</name>
<feature type="signal peptide" evidence="1">
    <location>
        <begin position="1"/>
        <end position="22"/>
    </location>
</feature>
<protein>
    <submittedName>
        <fullName evidence="3">Serine hydrolase domain-containing protein</fullName>
        <ecNumber evidence="3">3.-.-.-</ecNumber>
    </submittedName>
</protein>
<dbReference type="InterPro" id="IPR012338">
    <property type="entry name" value="Beta-lactam/transpept-like"/>
</dbReference>
<dbReference type="PANTHER" id="PTHR46825">
    <property type="entry name" value="D-ALANYL-D-ALANINE-CARBOXYPEPTIDASE/ENDOPEPTIDASE AMPH"/>
    <property type="match status" value="1"/>
</dbReference>
<feature type="domain" description="Beta-lactamase-related" evidence="2">
    <location>
        <begin position="36"/>
        <end position="343"/>
    </location>
</feature>
<dbReference type="PANTHER" id="PTHR46825:SF9">
    <property type="entry name" value="BETA-LACTAMASE-RELATED DOMAIN-CONTAINING PROTEIN"/>
    <property type="match status" value="1"/>
</dbReference>
<evidence type="ECO:0000313" key="4">
    <source>
        <dbReference type="Proteomes" id="UP001596152"/>
    </source>
</evidence>
<dbReference type="EMBL" id="JBHSLF010000025">
    <property type="protein sequence ID" value="MFC5344955.1"/>
    <property type="molecule type" value="Genomic_DNA"/>
</dbReference>
<dbReference type="EC" id="3.-.-.-" evidence="3"/>
<dbReference type="Gene3D" id="3.40.710.10">
    <property type="entry name" value="DD-peptidase/beta-lactamase superfamily"/>
    <property type="match status" value="1"/>
</dbReference>
<dbReference type="RefSeq" id="WP_374038040.1">
    <property type="nucleotide sequence ID" value="NZ_CP169082.1"/>
</dbReference>
<reference evidence="4" key="1">
    <citation type="journal article" date="2019" name="Int. J. Syst. Evol. Microbiol.">
        <title>The Global Catalogue of Microorganisms (GCM) 10K type strain sequencing project: providing services to taxonomists for standard genome sequencing and annotation.</title>
        <authorList>
            <consortium name="The Broad Institute Genomics Platform"/>
            <consortium name="The Broad Institute Genome Sequencing Center for Infectious Disease"/>
            <person name="Wu L."/>
            <person name="Ma J."/>
        </authorList>
    </citation>
    <scope>NUCLEOTIDE SEQUENCE [LARGE SCALE GENOMIC DNA]</scope>
    <source>
        <strain evidence="4">JCM 12125</strain>
    </source>
</reference>
<evidence type="ECO:0000313" key="3">
    <source>
        <dbReference type="EMBL" id="MFC5344955.1"/>
    </source>
</evidence>
<organism evidence="3 4">
    <name type="scientific">Brevundimonas staleyi</name>
    <dbReference type="NCBI Taxonomy" id="74326"/>
    <lineage>
        <taxon>Bacteria</taxon>
        <taxon>Pseudomonadati</taxon>
        <taxon>Pseudomonadota</taxon>
        <taxon>Alphaproteobacteria</taxon>
        <taxon>Caulobacterales</taxon>
        <taxon>Caulobacteraceae</taxon>
        <taxon>Brevundimonas</taxon>
    </lineage>
</organism>
<accession>A0ABW0FTA3</accession>
<comment type="caution">
    <text evidence="3">The sequence shown here is derived from an EMBL/GenBank/DDBJ whole genome shotgun (WGS) entry which is preliminary data.</text>
</comment>
<feature type="chain" id="PRO_5046480797" evidence="1">
    <location>
        <begin position="23"/>
        <end position="461"/>
    </location>
</feature>
<proteinExistence type="predicted"/>
<dbReference type="InterPro" id="IPR001466">
    <property type="entry name" value="Beta-lactam-related"/>
</dbReference>
<dbReference type="Pfam" id="PF00144">
    <property type="entry name" value="Beta-lactamase"/>
    <property type="match status" value="1"/>
</dbReference>
<dbReference type="SUPFAM" id="SSF56601">
    <property type="entry name" value="beta-lactamase/transpeptidase-like"/>
    <property type="match status" value="1"/>
</dbReference>
<sequence length="461" mass="49346">MDRRMVLAAMAGLGLAPGVARADDAAPPALPSRLSAALDDLVADSGSVGGMVAASLHGRFAGFYGWGDARRSPKRPVTPDTLFHVGSNGKFVTAVAVLQLVQAGRLTLADPLGRHVPGLPPVLAQTPITHLLHQTSGLPDYLDQVEDWSLPVTRRMVFDAVAEGRDFEPGEAWAYSNTNYFVLGWLIERLSGMSYADYVSARIFRPSRMPNARADSSVEPIPNRAQGFTLDGDRVSKAEEMEDAMSRAADGGVLFSARDIAPWAVVLADDGLLAGVARGQLFSPARLSTGRAAPYGCGVFMETCRQAAYHHHSGSVPGFESQRMAFGGSGIQVWAVTNTDGDTDLPLDKLCLAMAEGLAPNSTYASLPLLPTDARTAILRRAFGRAEADLPRTLMAPELIASGGETAPDWGVRGDHVFAPVEHWQGTGGGTFTRYRWVGDAGETDHVTVGWTPEDKVFWIY</sequence>
<keyword evidence="4" id="KW-1185">Reference proteome</keyword>
<gene>
    <name evidence="3" type="ORF">ACFPIE_13605</name>
</gene>
<keyword evidence="1" id="KW-0732">Signal</keyword>
<evidence type="ECO:0000256" key="1">
    <source>
        <dbReference type="SAM" id="SignalP"/>
    </source>
</evidence>
<evidence type="ECO:0000259" key="2">
    <source>
        <dbReference type="Pfam" id="PF00144"/>
    </source>
</evidence>
<dbReference type="InterPro" id="IPR050491">
    <property type="entry name" value="AmpC-like"/>
</dbReference>